<proteinExistence type="predicted"/>
<dbReference type="CDD" id="cd00037">
    <property type="entry name" value="CLECT"/>
    <property type="match status" value="1"/>
</dbReference>
<dbReference type="InterPro" id="IPR016186">
    <property type="entry name" value="C-type_lectin-like/link_sf"/>
</dbReference>
<evidence type="ECO:0000313" key="4">
    <source>
        <dbReference type="Proteomes" id="UP000507470"/>
    </source>
</evidence>
<evidence type="ECO:0000313" key="3">
    <source>
        <dbReference type="EMBL" id="CAC5418362.1"/>
    </source>
</evidence>
<dbReference type="InterPro" id="IPR018378">
    <property type="entry name" value="C-type_lectin_CS"/>
</dbReference>
<dbReference type="PROSITE" id="PS50041">
    <property type="entry name" value="C_TYPE_LECTIN_2"/>
    <property type="match status" value="1"/>
</dbReference>
<evidence type="ECO:0000256" key="1">
    <source>
        <dbReference type="ARBA" id="ARBA00023157"/>
    </source>
</evidence>
<dbReference type="OrthoDB" id="6093115at2759"/>
<accession>A0A6J8EF93</accession>
<name>A0A6J8EF93_MYTCO</name>
<evidence type="ECO:0000259" key="2">
    <source>
        <dbReference type="PROSITE" id="PS50041"/>
    </source>
</evidence>
<dbReference type="Gene3D" id="3.10.100.10">
    <property type="entry name" value="Mannose-Binding Protein A, subunit A"/>
    <property type="match status" value="1"/>
</dbReference>
<dbReference type="PANTHER" id="PTHR22803">
    <property type="entry name" value="MANNOSE, PHOSPHOLIPASE, LECTIN RECEPTOR RELATED"/>
    <property type="match status" value="1"/>
</dbReference>
<dbReference type="EMBL" id="CACVKT020008919">
    <property type="protein sequence ID" value="CAC5418362.1"/>
    <property type="molecule type" value="Genomic_DNA"/>
</dbReference>
<dbReference type="SUPFAM" id="SSF56436">
    <property type="entry name" value="C-type lectin-like"/>
    <property type="match status" value="1"/>
</dbReference>
<feature type="domain" description="C-type lectin" evidence="2">
    <location>
        <begin position="33"/>
        <end position="151"/>
    </location>
</feature>
<gene>
    <name evidence="3" type="ORF">MCOR_50803</name>
</gene>
<sequence length="152" mass="17690">MVTANKITALIIVFSFFDYAATYKCSIGWYPGYRGNCYYFSRFGATFWSAMSFCKTVGGKLVEIDSYREFNEITRMAIKKRFPTFWIGITDLYYEGAWQKATTQARQSYFRWYSGEPNSDGGKENCVEVYTNRGMTWNDQSCSDQNPFVCEK</sequence>
<dbReference type="InterPro" id="IPR001304">
    <property type="entry name" value="C-type_lectin-like"/>
</dbReference>
<dbReference type="InterPro" id="IPR016187">
    <property type="entry name" value="CTDL_fold"/>
</dbReference>
<keyword evidence="1" id="KW-1015">Disulfide bond</keyword>
<keyword evidence="4" id="KW-1185">Reference proteome</keyword>
<dbReference type="PROSITE" id="PS00615">
    <property type="entry name" value="C_TYPE_LECTIN_1"/>
    <property type="match status" value="1"/>
</dbReference>
<dbReference type="InterPro" id="IPR050111">
    <property type="entry name" value="C-type_lectin/snaclec_domain"/>
</dbReference>
<reference evidence="3 4" key="1">
    <citation type="submission" date="2020-06" db="EMBL/GenBank/DDBJ databases">
        <authorList>
            <person name="Li R."/>
            <person name="Bekaert M."/>
        </authorList>
    </citation>
    <scope>NUCLEOTIDE SEQUENCE [LARGE SCALE GENOMIC DNA]</scope>
    <source>
        <strain evidence="4">wild</strain>
    </source>
</reference>
<dbReference type="SMART" id="SM00034">
    <property type="entry name" value="CLECT"/>
    <property type="match status" value="1"/>
</dbReference>
<dbReference type="Proteomes" id="UP000507470">
    <property type="component" value="Unassembled WGS sequence"/>
</dbReference>
<dbReference type="AlphaFoldDB" id="A0A6J8EF93"/>
<protein>
    <recommendedName>
        <fullName evidence="2">C-type lectin domain-containing protein</fullName>
    </recommendedName>
</protein>
<organism evidence="3 4">
    <name type="scientific">Mytilus coruscus</name>
    <name type="common">Sea mussel</name>
    <dbReference type="NCBI Taxonomy" id="42192"/>
    <lineage>
        <taxon>Eukaryota</taxon>
        <taxon>Metazoa</taxon>
        <taxon>Spiralia</taxon>
        <taxon>Lophotrochozoa</taxon>
        <taxon>Mollusca</taxon>
        <taxon>Bivalvia</taxon>
        <taxon>Autobranchia</taxon>
        <taxon>Pteriomorphia</taxon>
        <taxon>Mytilida</taxon>
        <taxon>Mytiloidea</taxon>
        <taxon>Mytilidae</taxon>
        <taxon>Mytilinae</taxon>
        <taxon>Mytilus</taxon>
    </lineage>
</organism>
<dbReference type="Pfam" id="PF00059">
    <property type="entry name" value="Lectin_C"/>
    <property type="match status" value="1"/>
</dbReference>